<dbReference type="PANTHER" id="PTHR21292">
    <property type="entry name" value="EXOCYST COMPLEX COMPONENT SEC6-RELATED"/>
    <property type="match status" value="1"/>
</dbReference>
<evidence type="ECO:0000313" key="2">
    <source>
        <dbReference type="Proteomes" id="UP001434883"/>
    </source>
</evidence>
<accession>A0ABV0Q8L6</accession>
<sequence>MLDDKQSECLLIGSQDMMGHPELITETERAELGPLISTEGLEQLQSKYVQSVRVKSLQQQQSSRSAGQFSRTPPNPLAALDRAVRRACRLVMDQLLLELQPFLPCLLTRPWLVQGDPVPKLCSVLESHLDLYGRVRPPCWQEEAQWLMVVEYVRALMQKKLVCRSSEERRQLAQQMLQDDQLFREVFHSLTSRRRAVAEMKTFCGRANPTTGALDWVEESEEYDYHQEIARWVRADQADQERG</sequence>
<protein>
    <submittedName>
        <fullName evidence="1">Uncharacterized protein</fullName>
    </submittedName>
</protein>
<dbReference type="Proteomes" id="UP001434883">
    <property type="component" value="Unassembled WGS sequence"/>
</dbReference>
<dbReference type="PANTHER" id="PTHR21292:SF12">
    <property type="entry name" value="EXOCYST COMPLEX COMPONENT 3-LIKE PROTEIN"/>
    <property type="match status" value="1"/>
</dbReference>
<proteinExistence type="predicted"/>
<gene>
    <name evidence="1" type="ORF">XENOCAPTIV_007495</name>
</gene>
<evidence type="ECO:0000313" key="1">
    <source>
        <dbReference type="EMBL" id="MEQ2192134.1"/>
    </source>
</evidence>
<reference evidence="1 2" key="1">
    <citation type="submission" date="2021-06" db="EMBL/GenBank/DDBJ databases">
        <authorList>
            <person name="Palmer J.M."/>
        </authorList>
    </citation>
    <scope>NUCLEOTIDE SEQUENCE [LARGE SCALE GENOMIC DNA]</scope>
    <source>
        <strain evidence="1 2">XC_2019</strain>
        <tissue evidence="1">Muscle</tissue>
    </source>
</reference>
<organism evidence="1 2">
    <name type="scientific">Xenoophorus captivus</name>
    <dbReference type="NCBI Taxonomy" id="1517983"/>
    <lineage>
        <taxon>Eukaryota</taxon>
        <taxon>Metazoa</taxon>
        <taxon>Chordata</taxon>
        <taxon>Craniata</taxon>
        <taxon>Vertebrata</taxon>
        <taxon>Euteleostomi</taxon>
        <taxon>Actinopterygii</taxon>
        <taxon>Neopterygii</taxon>
        <taxon>Teleostei</taxon>
        <taxon>Neoteleostei</taxon>
        <taxon>Acanthomorphata</taxon>
        <taxon>Ovalentaria</taxon>
        <taxon>Atherinomorphae</taxon>
        <taxon>Cyprinodontiformes</taxon>
        <taxon>Goodeidae</taxon>
        <taxon>Xenoophorus</taxon>
    </lineage>
</organism>
<comment type="caution">
    <text evidence="1">The sequence shown here is derived from an EMBL/GenBank/DDBJ whole genome shotgun (WGS) entry which is preliminary data.</text>
</comment>
<name>A0ABV0Q8L6_9TELE</name>
<dbReference type="Pfam" id="PF06046">
    <property type="entry name" value="Sec6"/>
    <property type="match status" value="1"/>
</dbReference>
<dbReference type="InterPro" id="IPR010326">
    <property type="entry name" value="EXOC3/Sec6"/>
</dbReference>
<dbReference type="EMBL" id="JAHRIN010001853">
    <property type="protein sequence ID" value="MEQ2192134.1"/>
    <property type="molecule type" value="Genomic_DNA"/>
</dbReference>
<keyword evidence="2" id="KW-1185">Reference proteome</keyword>